<dbReference type="InterPro" id="IPR007462">
    <property type="entry name" value="COV1-like"/>
</dbReference>
<evidence type="ECO:0000313" key="3">
    <source>
        <dbReference type="Proteomes" id="UP000018542"/>
    </source>
</evidence>
<proteinExistence type="predicted"/>
<gene>
    <name evidence="2" type="ORF">W911_09170</name>
</gene>
<sequence length="217" mass="22988">MGRFGRVFFTGLLAALPLMLTIFVTVWLLSLVNQYFGPGSGFGRFLTSLGFGVGTSEIAPYLIGLALIGTAIYALGLLVHSRLGNWVATLFDRLIRRIPLVSNVYDLSNRFVSIVDTKNGDSLKSMSPAWCYFGGKPGAAVLALLPSKTPIQIGGTTYLPVLVPSAPVPFGGALIYVPETWVELADLKIDDLMSVYVSMGLTPPTASPAAIAATSGT</sequence>
<protein>
    <submittedName>
        <fullName evidence="2">Membrane protein</fullName>
    </submittedName>
</protein>
<feature type="transmembrane region" description="Helical" evidence="1">
    <location>
        <begin position="58"/>
        <end position="79"/>
    </location>
</feature>
<dbReference type="Pfam" id="PF04367">
    <property type="entry name" value="DUF502"/>
    <property type="match status" value="1"/>
</dbReference>
<dbReference type="PANTHER" id="PTHR31876:SF26">
    <property type="entry name" value="PROTEIN LIKE COV 2"/>
    <property type="match status" value="1"/>
</dbReference>
<evidence type="ECO:0000256" key="1">
    <source>
        <dbReference type="SAM" id="Phobius"/>
    </source>
</evidence>
<feature type="transmembrane region" description="Helical" evidence="1">
    <location>
        <begin position="7"/>
        <end position="29"/>
    </location>
</feature>
<dbReference type="PATRIC" id="fig|1029756.8.peg.1910"/>
<keyword evidence="1" id="KW-0472">Membrane</keyword>
<dbReference type="PANTHER" id="PTHR31876">
    <property type="entry name" value="COV-LIKE PROTEIN 1"/>
    <property type="match status" value="1"/>
</dbReference>
<dbReference type="RefSeq" id="WP_023787204.1">
    <property type="nucleotide sequence ID" value="NC_022997.1"/>
</dbReference>
<dbReference type="EMBL" id="CP006912">
    <property type="protein sequence ID" value="AHB48525.1"/>
    <property type="molecule type" value="Genomic_DNA"/>
</dbReference>
<dbReference type="STRING" id="1029756.W911_09170"/>
<dbReference type="AlphaFoldDB" id="V5SEP5"/>
<dbReference type="KEGG" id="hni:W911_09170"/>
<keyword evidence="1" id="KW-1133">Transmembrane helix</keyword>
<name>V5SEP5_9HYPH</name>
<evidence type="ECO:0000313" key="2">
    <source>
        <dbReference type="EMBL" id="AHB48525.1"/>
    </source>
</evidence>
<keyword evidence="3" id="KW-1185">Reference proteome</keyword>
<dbReference type="Proteomes" id="UP000018542">
    <property type="component" value="Chromosome"/>
</dbReference>
<reference evidence="2 3" key="1">
    <citation type="journal article" date="2014" name="Genome Announc.">
        <title>Complete Genome Sequence of Hyphomicrobium nitrativorans Strain NL23, a Denitrifying Bacterium Isolated from Biofilm of a Methanol-Fed Denitrification System Treating Seawater at the Montreal Biodome.</title>
        <authorList>
            <person name="Martineau C."/>
            <person name="Villeneuve C."/>
            <person name="Mauffrey F."/>
            <person name="Villemur R."/>
        </authorList>
    </citation>
    <scope>NUCLEOTIDE SEQUENCE [LARGE SCALE GENOMIC DNA]</scope>
    <source>
        <strain evidence="2">NL23</strain>
    </source>
</reference>
<dbReference type="OrthoDB" id="5973229at2"/>
<keyword evidence="1" id="KW-0812">Transmembrane</keyword>
<accession>V5SEP5</accession>
<dbReference type="HOGENOM" id="CLU_068050_2_0_5"/>
<organism evidence="2 3">
    <name type="scientific">Hyphomicrobium nitrativorans NL23</name>
    <dbReference type="NCBI Taxonomy" id="1029756"/>
    <lineage>
        <taxon>Bacteria</taxon>
        <taxon>Pseudomonadati</taxon>
        <taxon>Pseudomonadota</taxon>
        <taxon>Alphaproteobacteria</taxon>
        <taxon>Hyphomicrobiales</taxon>
        <taxon>Hyphomicrobiaceae</taxon>
        <taxon>Hyphomicrobium</taxon>
    </lineage>
</organism>